<gene>
    <name evidence="3" type="ORF">HGM15179_012506</name>
</gene>
<name>A0A8K1G9R9_9PASS</name>
<dbReference type="EMBL" id="SWJQ01000423">
    <property type="protein sequence ID" value="TRZ14624.1"/>
    <property type="molecule type" value="Genomic_DNA"/>
</dbReference>
<dbReference type="InterPro" id="IPR016817">
    <property type="entry name" value="MannP-dilichol_defect-1"/>
</dbReference>
<dbReference type="OrthoDB" id="9217846at2759"/>
<evidence type="ECO:0000313" key="4">
    <source>
        <dbReference type="Proteomes" id="UP000796761"/>
    </source>
</evidence>
<reference evidence="3" key="1">
    <citation type="submission" date="2019-04" db="EMBL/GenBank/DDBJ databases">
        <title>Genome assembly of Zosterops borbonicus 15179.</title>
        <authorList>
            <person name="Leroy T."/>
            <person name="Anselmetti Y."/>
            <person name="Tilak M.-K."/>
            <person name="Nabholz B."/>
        </authorList>
    </citation>
    <scope>NUCLEOTIDE SEQUENCE</scope>
    <source>
        <strain evidence="3">HGM_15179</strain>
        <tissue evidence="3">Muscle</tissue>
    </source>
</reference>
<proteinExistence type="predicted"/>
<evidence type="ECO:0008006" key="5">
    <source>
        <dbReference type="Google" id="ProtNLM"/>
    </source>
</evidence>
<evidence type="ECO:0000313" key="3">
    <source>
        <dbReference type="EMBL" id="TRZ14624.1"/>
    </source>
</evidence>
<sequence length="135" mass="14425">MEPLRPLLVPFLLPERCFDQFFLRFQLLDVPCLKILLSKVLGYGIVAGSVLVKVPQLLKVIQIVSNARQGHTGQLSGVTTGLLFGGALARIFTSLTETGDLLLASTFAASASCNGVLLAQLLLLGGSRAPHPKKE</sequence>
<dbReference type="Proteomes" id="UP000796761">
    <property type="component" value="Unassembled WGS sequence"/>
</dbReference>
<dbReference type="PANTHER" id="PTHR12226">
    <property type="entry name" value="MANNOSE-P-DOLICHOL UTILIZATION DEFECT 1 LEC35 -RELATED"/>
    <property type="match status" value="1"/>
</dbReference>
<comment type="caution">
    <text evidence="3">The sequence shown here is derived from an EMBL/GenBank/DDBJ whole genome shotgun (WGS) entry which is preliminary data.</text>
</comment>
<accession>A0A8K1G9R9</accession>
<protein>
    <recommendedName>
        <fullName evidence="5">Mannose-P-dolichol utilization defect 1 protein</fullName>
    </recommendedName>
</protein>
<dbReference type="AlphaFoldDB" id="A0A8K1G9R9"/>
<evidence type="ECO:0000256" key="1">
    <source>
        <dbReference type="ARBA" id="ARBA00022448"/>
    </source>
</evidence>
<dbReference type="GO" id="GO:0009312">
    <property type="term" value="P:oligosaccharide biosynthetic process"/>
    <property type="evidence" value="ECO:0007669"/>
    <property type="project" value="TreeGrafter"/>
</dbReference>
<keyword evidence="1" id="KW-0813">Transport</keyword>
<keyword evidence="4" id="KW-1185">Reference proteome</keyword>
<dbReference type="PANTHER" id="PTHR12226:SF2">
    <property type="entry name" value="MANNOSE-P-DOLICHOL UTILIZATION DEFECT 1 PROTEIN"/>
    <property type="match status" value="1"/>
</dbReference>
<evidence type="ECO:0000256" key="2">
    <source>
        <dbReference type="ARBA" id="ARBA00022737"/>
    </source>
</evidence>
<keyword evidence="2" id="KW-0677">Repeat</keyword>
<organism evidence="3 4">
    <name type="scientific">Zosterops borbonicus</name>
    <dbReference type="NCBI Taxonomy" id="364589"/>
    <lineage>
        <taxon>Eukaryota</taxon>
        <taxon>Metazoa</taxon>
        <taxon>Chordata</taxon>
        <taxon>Craniata</taxon>
        <taxon>Vertebrata</taxon>
        <taxon>Euteleostomi</taxon>
        <taxon>Archelosauria</taxon>
        <taxon>Archosauria</taxon>
        <taxon>Dinosauria</taxon>
        <taxon>Saurischia</taxon>
        <taxon>Theropoda</taxon>
        <taxon>Coelurosauria</taxon>
        <taxon>Aves</taxon>
        <taxon>Neognathae</taxon>
        <taxon>Neoaves</taxon>
        <taxon>Telluraves</taxon>
        <taxon>Australaves</taxon>
        <taxon>Passeriformes</taxon>
        <taxon>Sylvioidea</taxon>
        <taxon>Zosteropidae</taxon>
        <taxon>Zosterops</taxon>
    </lineage>
</organism>